<organism evidence="1 2">
    <name type="scientific">Tetrahymena thermophila (strain SB210)</name>
    <dbReference type="NCBI Taxonomy" id="312017"/>
    <lineage>
        <taxon>Eukaryota</taxon>
        <taxon>Sar</taxon>
        <taxon>Alveolata</taxon>
        <taxon>Ciliophora</taxon>
        <taxon>Intramacronucleata</taxon>
        <taxon>Oligohymenophorea</taxon>
        <taxon>Hymenostomatida</taxon>
        <taxon>Tetrahymenina</taxon>
        <taxon>Tetrahymenidae</taxon>
        <taxon>Tetrahymena</taxon>
    </lineage>
</organism>
<evidence type="ECO:0000313" key="1">
    <source>
        <dbReference type="EMBL" id="EAR97026.3"/>
    </source>
</evidence>
<dbReference type="Proteomes" id="UP000009168">
    <property type="component" value="Unassembled WGS sequence"/>
</dbReference>
<proteinExistence type="predicted"/>
<sequence>MNLKNQQNVIVIPDKNIKEKVNDKIQIDLVAQNTQQNISKLGNSFKIVGKQQNVIVIDQIEQKLDSYSQNRNKNLDFYGIDKVTFENDKKEKVLQSLKESDIAKIQSLSKYKQLIEYFQYGKLKPILCSIAYQKIFCQSLKTYYSLFKEEDNHDLIQARMAKISKNCIIIRHNPKVFIKVVGFLNNFHRNEDDPRIYHPSVQSKLFKFSKHQ</sequence>
<keyword evidence="2" id="KW-1185">Reference proteome</keyword>
<dbReference type="AlphaFoldDB" id="Q23K17"/>
<dbReference type="RefSeq" id="XP_001017271.3">
    <property type="nucleotide sequence ID" value="XM_001017271.3"/>
</dbReference>
<evidence type="ECO:0000313" key="2">
    <source>
        <dbReference type="Proteomes" id="UP000009168"/>
    </source>
</evidence>
<dbReference type="KEGG" id="tet:TTHERM_00196170"/>
<dbReference type="GeneID" id="7825815"/>
<name>Q23K17_TETTS</name>
<reference evidence="2" key="1">
    <citation type="journal article" date="2006" name="PLoS Biol.">
        <title>Macronuclear genome sequence of the ciliate Tetrahymena thermophila, a model eukaryote.</title>
        <authorList>
            <person name="Eisen J.A."/>
            <person name="Coyne R.S."/>
            <person name="Wu M."/>
            <person name="Wu D."/>
            <person name="Thiagarajan M."/>
            <person name="Wortman J.R."/>
            <person name="Badger J.H."/>
            <person name="Ren Q."/>
            <person name="Amedeo P."/>
            <person name="Jones K.M."/>
            <person name="Tallon L.J."/>
            <person name="Delcher A.L."/>
            <person name="Salzberg S.L."/>
            <person name="Silva J.C."/>
            <person name="Haas B.J."/>
            <person name="Majoros W.H."/>
            <person name="Farzad M."/>
            <person name="Carlton J.M."/>
            <person name="Smith R.K. Jr."/>
            <person name="Garg J."/>
            <person name="Pearlman R.E."/>
            <person name="Karrer K.M."/>
            <person name="Sun L."/>
            <person name="Manning G."/>
            <person name="Elde N.C."/>
            <person name="Turkewitz A.P."/>
            <person name="Asai D.J."/>
            <person name="Wilkes D.E."/>
            <person name="Wang Y."/>
            <person name="Cai H."/>
            <person name="Collins K."/>
            <person name="Stewart B.A."/>
            <person name="Lee S.R."/>
            <person name="Wilamowska K."/>
            <person name="Weinberg Z."/>
            <person name="Ruzzo W.L."/>
            <person name="Wloga D."/>
            <person name="Gaertig J."/>
            <person name="Frankel J."/>
            <person name="Tsao C.-C."/>
            <person name="Gorovsky M.A."/>
            <person name="Keeling P.J."/>
            <person name="Waller R.F."/>
            <person name="Patron N.J."/>
            <person name="Cherry J.M."/>
            <person name="Stover N.A."/>
            <person name="Krieger C.J."/>
            <person name="del Toro C."/>
            <person name="Ryder H.F."/>
            <person name="Williamson S.C."/>
            <person name="Barbeau R.A."/>
            <person name="Hamilton E.P."/>
            <person name="Orias E."/>
        </authorList>
    </citation>
    <scope>NUCLEOTIDE SEQUENCE [LARGE SCALE GENOMIC DNA]</scope>
    <source>
        <strain evidence="2">SB210</strain>
    </source>
</reference>
<dbReference type="EMBL" id="GG662673">
    <property type="protein sequence ID" value="EAR97026.3"/>
    <property type="molecule type" value="Genomic_DNA"/>
</dbReference>
<dbReference type="InParanoid" id="Q23K17"/>
<protein>
    <submittedName>
        <fullName evidence="1">Uncharacterized protein</fullName>
    </submittedName>
</protein>
<accession>Q23K17</accession>
<gene>
    <name evidence="1" type="ORF">TTHERM_00196170</name>
</gene>
<dbReference type="HOGENOM" id="CLU_889924_0_0_1"/>